<accession>A0AA88WYR4</accession>
<dbReference type="GO" id="GO:0003723">
    <property type="term" value="F:RNA binding"/>
    <property type="evidence" value="ECO:0007669"/>
    <property type="project" value="InterPro"/>
</dbReference>
<organism evidence="1 2">
    <name type="scientific">Escallonia herrerae</name>
    <dbReference type="NCBI Taxonomy" id="1293975"/>
    <lineage>
        <taxon>Eukaryota</taxon>
        <taxon>Viridiplantae</taxon>
        <taxon>Streptophyta</taxon>
        <taxon>Embryophyta</taxon>
        <taxon>Tracheophyta</taxon>
        <taxon>Spermatophyta</taxon>
        <taxon>Magnoliopsida</taxon>
        <taxon>eudicotyledons</taxon>
        <taxon>Gunneridae</taxon>
        <taxon>Pentapetalae</taxon>
        <taxon>asterids</taxon>
        <taxon>campanulids</taxon>
        <taxon>Escalloniales</taxon>
        <taxon>Escalloniaceae</taxon>
        <taxon>Escallonia</taxon>
    </lineage>
</organism>
<proteinExistence type="predicted"/>
<name>A0AA88WYR4_9ASTE</name>
<sequence>MVDFPCGCDSNLSLSLLPRNGDGGFEVMQWSFAAPSPTPPAATVAMGVHTWMVMAEVDLYSFGTVLCACAGLAAARHGQETSKKMPVRNLISWNSMIFGFAQNGKGFAEDSAFWVALPGACTTSTNSIVTERIAMKMMELDPDYYLSYVLLANVYRAVGRWDDAVNIRKPMEERGVKKKLPGKSWIDINSTR</sequence>
<evidence type="ECO:0000313" key="2">
    <source>
        <dbReference type="Proteomes" id="UP001188597"/>
    </source>
</evidence>
<reference evidence="1" key="1">
    <citation type="submission" date="2022-12" db="EMBL/GenBank/DDBJ databases">
        <title>Draft genome assemblies for two species of Escallonia (Escalloniales).</title>
        <authorList>
            <person name="Chanderbali A."/>
            <person name="Dervinis C."/>
            <person name="Anghel I."/>
            <person name="Soltis D."/>
            <person name="Soltis P."/>
            <person name="Zapata F."/>
        </authorList>
    </citation>
    <scope>NUCLEOTIDE SEQUENCE</scope>
    <source>
        <strain evidence="1">UCBG64.0493</strain>
        <tissue evidence="1">Leaf</tissue>
    </source>
</reference>
<dbReference type="Pfam" id="PF20431">
    <property type="entry name" value="E_motif"/>
    <property type="match status" value="1"/>
</dbReference>
<dbReference type="PANTHER" id="PTHR47926">
    <property type="entry name" value="PENTATRICOPEPTIDE REPEAT-CONTAINING PROTEIN"/>
    <property type="match status" value="1"/>
</dbReference>
<dbReference type="EMBL" id="JAVXUP010000226">
    <property type="protein sequence ID" value="KAK3033683.1"/>
    <property type="molecule type" value="Genomic_DNA"/>
</dbReference>
<dbReference type="Gene3D" id="1.25.40.10">
    <property type="entry name" value="Tetratricopeptide repeat domain"/>
    <property type="match status" value="1"/>
</dbReference>
<dbReference type="InterPro" id="IPR046960">
    <property type="entry name" value="PPR_At4g14850-like_plant"/>
</dbReference>
<gene>
    <name evidence="1" type="ORF">RJ639_034562</name>
</gene>
<dbReference type="InterPro" id="IPR011990">
    <property type="entry name" value="TPR-like_helical_dom_sf"/>
</dbReference>
<dbReference type="InterPro" id="IPR046848">
    <property type="entry name" value="E_motif"/>
</dbReference>
<keyword evidence="2" id="KW-1185">Reference proteome</keyword>
<protein>
    <recommendedName>
        <fullName evidence="3">Pentatricopeptide repeat-containing protein</fullName>
    </recommendedName>
</protein>
<dbReference type="PANTHER" id="PTHR47926:SF525">
    <property type="entry name" value="EMB2261"/>
    <property type="match status" value="1"/>
</dbReference>
<evidence type="ECO:0008006" key="3">
    <source>
        <dbReference type="Google" id="ProtNLM"/>
    </source>
</evidence>
<dbReference type="GO" id="GO:0009451">
    <property type="term" value="P:RNA modification"/>
    <property type="evidence" value="ECO:0007669"/>
    <property type="project" value="InterPro"/>
</dbReference>
<dbReference type="AlphaFoldDB" id="A0AA88WYR4"/>
<comment type="caution">
    <text evidence="1">The sequence shown here is derived from an EMBL/GenBank/DDBJ whole genome shotgun (WGS) entry which is preliminary data.</text>
</comment>
<evidence type="ECO:0000313" key="1">
    <source>
        <dbReference type="EMBL" id="KAK3033683.1"/>
    </source>
</evidence>
<dbReference type="Proteomes" id="UP001188597">
    <property type="component" value="Unassembled WGS sequence"/>
</dbReference>